<dbReference type="RefSeq" id="WP_138839020.1">
    <property type="nucleotide sequence ID" value="NZ_VCNI01000004.1"/>
</dbReference>
<dbReference type="PANTHER" id="PTHR11280:SF6">
    <property type="entry name" value="GLUCOSAMINE-6-PHOSPHATE ISOMERASE NAGB"/>
    <property type="match status" value="1"/>
</dbReference>
<reference evidence="2 3" key="1">
    <citation type="submission" date="2019-05" db="EMBL/GenBank/DDBJ databases">
        <title>Flagellimonas sp. AsT0115, sp. nov., isolated from a marine red algae, Asparagopsis taxiformis.</title>
        <authorList>
            <person name="Kim J."/>
            <person name="Jeong S.E."/>
            <person name="Jeon C.O."/>
        </authorList>
    </citation>
    <scope>NUCLEOTIDE SEQUENCE [LARGE SCALE GENOMIC DNA]</scope>
    <source>
        <strain evidence="2 3">AsT0115</strain>
    </source>
</reference>
<dbReference type="Gene3D" id="3.40.50.1360">
    <property type="match status" value="1"/>
</dbReference>
<gene>
    <name evidence="2" type="ORF">FGG15_18190</name>
</gene>
<dbReference type="SUPFAM" id="SSF100950">
    <property type="entry name" value="NagB/RpiA/CoA transferase-like"/>
    <property type="match status" value="1"/>
</dbReference>
<accession>A0ABY2WHT8</accession>
<evidence type="ECO:0000259" key="1">
    <source>
        <dbReference type="Pfam" id="PF01182"/>
    </source>
</evidence>
<sequence length="243" mass="27558">MNIVVSKNKTRLGKKAARKAASLIRKAISTKGTSNIILATGASQFEMLEALIEEKIDWSAVTCFHLDEYIGLPQDHPALFKNYLEDRFVNIVRPRKFHFIDGRANVARERKRLHELIIRHPIDVAFAGIGENTHLAFNDPPADFCTNESYLEVTLDEQCRKQQLGEGWFNSLQEVPTKAITMSINRILQSRHIICSVPESRKSRAVKKVVEGLVTPEIPASILQNHPSTYLYLDKESSHLIEI</sequence>
<name>A0ABY2WHT8_9FLAO</name>
<feature type="domain" description="Glucosamine/galactosamine-6-phosphate isomerase" evidence="1">
    <location>
        <begin position="8"/>
        <end position="226"/>
    </location>
</feature>
<organism evidence="2 3">
    <name type="scientific">Flagellimonas algicola</name>
    <dbReference type="NCBI Taxonomy" id="2583815"/>
    <lineage>
        <taxon>Bacteria</taxon>
        <taxon>Pseudomonadati</taxon>
        <taxon>Bacteroidota</taxon>
        <taxon>Flavobacteriia</taxon>
        <taxon>Flavobacteriales</taxon>
        <taxon>Flavobacteriaceae</taxon>
        <taxon>Flagellimonas</taxon>
    </lineage>
</organism>
<dbReference type="InterPro" id="IPR006148">
    <property type="entry name" value="Glc/Gal-6P_isomerase"/>
</dbReference>
<evidence type="ECO:0000313" key="3">
    <source>
        <dbReference type="Proteomes" id="UP000751614"/>
    </source>
</evidence>
<proteinExistence type="predicted"/>
<evidence type="ECO:0000313" key="2">
    <source>
        <dbReference type="EMBL" id="TMU50730.1"/>
    </source>
</evidence>
<dbReference type="PANTHER" id="PTHR11280">
    <property type="entry name" value="GLUCOSAMINE-6-PHOSPHATE ISOMERASE"/>
    <property type="match status" value="1"/>
</dbReference>
<keyword evidence="3" id="KW-1185">Reference proteome</keyword>
<dbReference type="EMBL" id="VCNI01000004">
    <property type="protein sequence ID" value="TMU50730.1"/>
    <property type="molecule type" value="Genomic_DNA"/>
</dbReference>
<dbReference type="InterPro" id="IPR037171">
    <property type="entry name" value="NagB/RpiA_transferase-like"/>
</dbReference>
<dbReference type="CDD" id="cd01399">
    <property type="entry name" value="GlcN6P_deaminase"/>
    <property type="match status" value="1"/>
</dbReference>
<comment type="caution">
    <text evidence="2">The sequence shown here is derived from an EMBL/GenBank/DDBJ whole genome shotgun (WGS) entry which is preliminary data.</text>
</comment>
<protein>
    <submittedName>
        <fullName evidence="2">Glucosamine-6-phosphate deaminase</fullName>
    </submittedName>
</protein>
<dbReference type="Proteomes" id="UP000751614">
    <property type="component" value="Unassembled WGS sequence"/>
</dbReference>
<dbReference type="InterPro" id="IPR004547">
    <property type="entry name" value="Glucosamine6P_isomerase"/>
</dbReference>
<dbReference type="Pfam" id="PF01182">
    <property type="entry name" value="Glucosamine_iso"/>
    <property type="match status" value="1"/>
</dbReference>